<protein>
    <submittedName>
        <fullName evidence="1">Uncharacterized protein</fullName>
    </submittedName>
</protein>
<gene>
    <name evidence="1" type="ORF">Pint_05397</name>
</gene>
<accession>A0ACC0Z502</accession>
<dbReference type="Proteomes" id="UP001163603">
    <property type="component" value="Chromosome 3"/>
</dbReference>
<sequence length="153" mass="17173">MVSNSSYRKSFIDSSIRIARRYGFQGLDFAWQYPNTSSDMFNMGVLFQEFYPIETIQQHLNWVHVSSNDFTEPLWSNLTGVHASLYDPSTFVNTDYGIREWINGGLSANKLVFSLPLYGFAWTLMSPINNGIGAAATGPAVKKPVGGVTYREI</sequence>
<evidence type="ECO:0000313" key="2">
    <source>
        <dbReference type="Proteomes" id="UP001163603"/>
    </source>
</evidence>
<proteinExistence type="predicted"/>
<reference evidence="2" key="1">
    <citation type="journal article" date="2023" name="G3 (Bethesda)">
        <title>Genome assembly and association tests identify interacting loci associated with vigor, precocity, and sex in interspecific pistachio rootstocks.</title>
        <authorList>
            <person name="Palmer W."/>
            <person name="Jacygrad E."/>
            <person name="Sagayaradj S."/>
            <person name="Cavanaugh K."/>
            <person name="Han R."/>
            <person name="Bertier L."/>
            <person name="Beede B."/>
            <person name="Kafkas S."/>
            <person name="Golino D."/>
            <person name="Preece J."/>
            <person name="Michelmore R."/>
        </authorList>
    </citation>
    <scope>NUCLEOTIDE SEQUENCE [LARGE SCALE GENOMIC DNA]</scope>
</reference>
<comment type="caution">
    <text evidence="1">The sequence shown here is derived from an EMBL/GenBank/DDBJ whole genome shotgun (WGS) entry which is preliminary data.</text>
</comment>
<dbReference type="EMBL" id="CM047738">
    <property type="protein sequence ID" value="KAJ0045357.1"/>
    <property type="molecule type" value="Genomic_DNA"/>
</dbReference>
<evidence type="ECO:0000313" key="1">
    <source>
        <dbReference type="EMBL" id="KAJ0045357.1"/>
    </source>
</evidence>
<keyword evidence="2" id="KW-1185">Reference proteome</keyword>
<organism evidence="1 2">
    <name type="scientific">Pistacia integerrima</name>
    <dbReference type="NCBI Taxonomy" id="434235"/>
    <lineage>
        <taxon>Eukaryota</taxon>
        <taxon>Viridiplantae</taxon>
        <taxon>Streptophyta</taxon>
        <taxon>Embryophyta</taxon>
        <taxon>Tracheophyta</taxon>
        <taxon>Spermatophyta</taxon>
        <taxon>Magnoliopsida</taxon>
        <taxon>eudicotyledons</taxon>
        <taxon>Gunneridae</taxon>
        <taxon>Pentapetalae</taxon>
        <taxon>rosids</taxon>
        <taxon>malvids</taxon>
        <taxon>Sapindales</taxon>
        <taxon>Anacardiaceae</taxon>
        <taxon>Pistacia</taxon>
    </lineage>
</organism>
<name>A0ACC0Z502_9ROSI</name>